<name>A0ABW8C0Q8_9ACTN</name>
<dbReference type="InterPro" id="IPR050583">
    <property type="entry name" value="Mycobacterial_A85_antigen"/>
</dbReference>
<dbReference type="RefSeq" id="WP_399644696.1">
    <property type="nucleotide sequence ID" value="NZ_JBITYG010000001.1"/>
</dbReference>
<reference evidence="1 2" key="1">
    <citation type="submission" date="2024-10" db="EMBL/GenBank/DDBJ databases">
        <title>The Natural Products Discovery Center: Release of the First 8490 Sequenced Strains for Exploring Actinobacteria Biosynthetic Diversity.</title>
        <authorList>
            <person name="Kalkreuter E."/>
            <person name="Kautsar S.A."/>
            <person name="Yang D."/>
            <person name="Bader C.D."/>
            <person name="Teijaro C.N."/>
            <person name="Fluegel L."/>
            <person name="Davis C.M."/>
            <person name="Simpson J.R."/>
            <person name="Lauterbach L."/>
            <person name="Steele A.D."/>
            <person name="Gui C."/>
            <person name="Meng S."/>
            <person name="Li G."/>
            <person name="Viehrig K."/>
            <person name="Ye F."/>
            <person name="Su P."/>
            <person name="Kiefer A.F."/>
            <person name="Nichols A."/>
            <person name="Cepeda A.J."/>
            <person name="Yan W."/>
            <person name="Fan B."/>
            <person name="Jiang Y."/>
            <person name="Adhikari A."/>
            <person name="Zheng C.-J."/>
            <person name="Schuster L."/>
            <person name="Cowan T.M."/>
            <person name="Smanski M.J."/>
            <person name="Chevrette M.G."/>
            <person name="De Carvalho L.P.S."/>
            <person name="Shen B."/>
        </authorList>
    </citation>
    <scope>NUCLEOTIDE SEQUENCE [LARGE SCALE GENOMIC DNA]</scope>
    <source>
        <strain evidence="1 2">NPDC053399</strain>
    </source>
</reference>
<keyword evidence="1" id="KW-0378">Hydrolase</keyword>
<dbReference type="InterPro" id="IPR000801">
    <property type="entry name" value="Esterase-like"/>
</dbReference>
<evidence type="ECO:0000313" key="1">
    <source>
        <dbReference type="EMBL" id="MFI9100014.1"/>
    </source>
</evidence>
<dbReference type="EMBL" id="JBITYG010000001">
    <property type="protein sequence ID" value="MFI9100014.1"/>
    <property type="molecule type" value="Genomic_DNA"/>
</dbReference>
<dbReference type="Proteomes" id="UP001614394">
    <property type="component" value="Unassembled WGS sequence"/>
</dbReference>
<organism evidence="1 2">
    <name type="scientific">Streptomyces fildesensis</name>
    <dbReference type="NCBI Taxonomy" id="375757"/>
    <lineage>
        <taxon>Bacteria</taxon>
        <taxon>Bacillati</taxon>
        <taxon>Actinomycetota</taxon>
        <taxon>Actinomycetes</taxon>
        <taxon>Kitasatosporales</taxon>
        <taxon>Streptomycetaceae</taxon>
        <taxon>Streptomyces</taxon>
    </lineage>
</organism>
<sequence>MAAVAVLVLLLFVGYGSRPVVFSGRGGPEFPHTSAGTAASVLTGSHAPFTDQRTTLAGGTKIGMTTYRGKKSGFTGKVWVWAPPQYYDPKYAKSAFPVLIALPGSYGYPYNYWIRGDLGLQEDVARWTAQGSSLPFIIVMPVMNPGPHYHDCSDIPGQQKMGAWMTSDVPDLVRANFRTFKDRDGWAFMGSSSGGFCALKSVLQHPETFKAAIVSGPDIVPDSSLWRGHLKEKQANNPQALAQRLIDRHGPEVYLAFQVGTRESRGEMAKVKQFIAGYGHGPVRTRLQVIADGGHDGLSYLRGMGQGSMKWISDHLRAPTPAA</sequence>
<accession>A0ABW8C0Q8</accession>
<dbReference type="InterPro" id="IPR029058">
    <property type="entry name" value="AB_hydrolase_fold"/>
</dbReference>
<dbReference type="GO" id="GO:0016787">
    <property type="term" value="F:hydrolase activity"/>
    <property type="evidence" value="ECO:0007669"/>
    <property type="project" value="UniProtKB-KW"/>
</dbReference>
<proteinExistence type="predicted"/>
<comment type="caution">
    <text evidence="1">The sequence shown here is derived from an EMBL/GenBank/DDBJ whole genome shotgun (WGS) entry which is preliminary data.</text>
</comment>
<dbReference type="Pfam" id="PF00756">
    <property type="entry name" value="Esterase"/>
    <property type="match status" value="1"/>
</dbReference>
<dbReference type="Gene3D" id="3.40.50.1820">
    <property type="entry name" value="alpha/beta hydrolase"/>
    <property type="match status" value="1"/>
</dbReference>
<gene>
    <name evidence="1" type="ORF">ACIGXA_05785</name>
</gene>
<protein>
    <submittedName>
        <fullName evidence="1">Alpha/beta hydrolase</fullName>
    </submittedName>
</protein>
<keyword evidence="2" id="KW-1185">Reference proteome</keyword>
<dbReference type="SUPFAM" id="SSF53474">
    <property type="entry name" value="alpha/beta-Hydrolases"/>
    <property type="match status" value="1"/>
</dbReference>
<dbReference type="PANTHER" id="PTHR48098">
    <property type="entry name" value="ENTEROCHELIN ESTERASE-RELATED"/>
    <property type="match status" value="1"/>
</dbReference>
<evidence type="ECO:0000313" key="2">
    <source>
        <dbReference type="Proteomes" id="UP001614394"/>
    </source>
</evidence>